<evidence type="ECO:0000313" key="2">
    <source>
        <dbReference type="EMBL" id="GLI03215.1"/>
    </source>
</evidence>
<name>A0ABQ5RB48_9ACTN</name>
<accession>A0ABQ5RB48</accession>
<dbReference type="EMBL" id="BSDI01000078">
    <property type="protein sequence ID" value="GLI03215.1"/>
    <property type="molecule type" value="Genomic_DNA"/>
</dbReference>
<keyword evidence="1" id="KW-1133">Transmembrane helix</keyword>
<proteinExistence type="predicted"/>
<protein>
    <submittedName>
        <fullName evidence="2">Membrane protein</fullName>
    </submittedName>
</protein>
<dbReference type="Proteomes" id="UP001144280">
    <property type="component" value="Unassembled WGS sequence"/>
</dbReference>
<evidence type="ECO:0000313" key="3">
    <source>
        <dbReference type="Proteomes" id="UP001144280"/>
    </source>
</evidence>
<organism evidence="2 3">
    <name type="scientific">Phytohabitans aurantiacus</name>
    <dbReference type="NCBI Taxonomy" id="3016789"/>
    <lineage>
        <taxon>Bacteria</taxon>
        <taxon>Bacillati</taxon>
        <taxon>Actinomycetota</taxon>
        <taxon>Actinomycetes</taxon>
        <taxon>Micromonosporales</taxon>
        <taxon>Micromonosporaceae</taxon>
    </lineage>
</organism>
<feature type="transmembrane region" description="Helical" evidence="1">
    <location>
        <begin position="55"/>
        <end position="75"/>
    </location>
</feature>
<reference evidence="2" key="1">
    <citation type="submission" date="2022-12" db="EMBL/GenBank/DDBJ databases">
        <title>New Phytohabitans aurantiacus sp. RD004123 nov., an actinomycete isolated from soil.</title>
        <authorList>
            <person name="Triningsih D.W."/>
            <person name="Harunari E."/>
            <person name="Igarashi Y."/>
        </authorList>
    </citation>
    <scope>NUCLEOTIDE SEQUENCE</scope>
    <source>
        <strain evidence="2">RD004123</strain>
    </source>
</reference>
<dbReference type="InterPro" id="IPR013901">
    <property type="entry name" value="Anthrone_oxy"/>
</dbReference>
<feature type="transmembrane region" description="Helical" evidence="1">
    <location>
        <begin position="140"/>
        <end position="158"/>
    </location>
</feature>
<evidence type="ECO:0000256" key="1">
    <source>
        <dbReference type="SAM" id="Phobius"/>
    </source>
</evidence>
<keyword evidence="1" id="KW-0812">Transmembrane</keyword>
<keyword evidence="1" id="KW-0472">Membrane</keyword>
<keyword evidence="3" id="KW-1185">Reference proteome</keyword>
<gene>
    <name evidence="2" type="ORF">Pa4123_84930</name>
</gene>
<feature type="transmembrane region" description="Helical" evidence="1">
    <location>
        <begin position="82"/>
        <end position="103"/>
    </location>
</feature>
<comment type="caution">
    <text evidence="2">The sequence shown here is derived from an EMBL/GenBank/DDBJ whole genome shotgun (WGS) entry which is preliminary data.</text>
</comment>
<dbReference type="Pfam" id="PF08592">
    <property type="entry name" value="Anthrone_oxy"/>
    <property type="match status" value="1"/>
</dbReference>
<sequence length="165" mass="17889">MFRGVTLVLATLTVGIMAGIFQVYAYSIMPGLGRTDDRTFVGAFQQVDKAILNPLFLLTFMGAFVFTALAMALSFGKDGRSALPWLIVATLLYLLVLIVTFAVNVPMNDALRAAGAPDTISDLAAVRERFDEAKWVRWNLVRAIACTGAFGALIWSLVQHGRSTG</sequence>